<dbReference type="InterPro" id="IPR011990">
    <property type="entry name" value="TPR-like_helical_dom_sf"/>
</dbReference>
<dbReference type="GO" id="GO:0005778">
    <property type="term" value="C:peroxisomal membrane"/>
    <property type="evidence" value="ECO:0007669"/>
    <property type="project" value="TreeGrafter"/>
</dbReference>
<dbReference type="Pfam" id="PF13432">
    <property type="entry name" value="TPR_16"/>
    <property type="match status" value="2"/>
</dbReference>
<organism evidence="9 10">
    <name type="scientific">Dendroctonus ponderosae</name>
    <name type="common">Mountain pine beetle</name>
    <dbReference type="NCBI Taxonomy" id="77166"/>
    <lineage>
        <taxon>Eukaryota</taxon>
        <taxon>Metazoa</taxon>
        <taxon>Ecdysozoa</taxon>
        <taxon>Arthropoda</taxon>
        <taxon>Hexapoda</taxon>
        <taxon>Insecta</taxon>
        <taxon>Pterygota</taxon>
        <taxon>Neoptera</taxon>
        <taxon>Endopterygota</taxon>
        <taxon>Coleoptera</taxon>
        <taxon>Polyphaga</taxon>
        <taxon>Cucujiformia</taxon>
        <taxon>Curculionidae</taxon>
        <taxon>Scolytinae</taxon>
        <taxon>Dendroctonus</taxon>
    </lineage>
</organism>
<dbReference type="PROSITE" id="PS50005">
    <property type="entry name" value="TPR"/>
    <property type="match status" value="3"/>
</dbReference>
<evidence type="ECO:0000256" key="7">
    <source>
        <dbReference type="ARBA" id="ARBA00023140"/>
    </source>
</evidence>
<accession>A0AAR5Q0A8</accession>
<dbReference type="InterPro" id="IPR019734">
    <property type="entry name" value="TPR_rpt"/>
</dbReference>
<keyword evidence="4" id="KW-0963">Cytoplasm</keyword>
<evidence type="ECO:0000256" key="4">
    <source>
        <dbReference type="ARBA" id="ARBA00022490"/>
    </source>
</evidence>
<name>A0AAR5Q0A8_DENPD</name>
<dbReference type="Gene3D" id="1.25.40.10">
    <property type="entry name" value="Tetratricopeptide repeat domain"/>
    <property type="match status" value="1"/>
</dbReference>
<dbReference type="PANTHER" id="PTHR10130:SF0">
    <property type="entry name" value="GH08708P"/>
    <property type="match status" value="1"/>
</dbReference>
<dbReference type="EnsemblMetazoa" id="XM_019911120.1">
    <property type="protein sequence ID" value="XP_019766679.1"/>
    <property type="gene ID" value="LOC109542067"/>
</dbReference>
<evidence type="ECO:0000256" key="3">
    <source>
        <dbReference type="ARBA" id="ARBA00005348"/>
    </source>
</evidence>
<keyword evidence="5" id="KW-0677">Repeat</keyword>
<reference evidence="10" key="1">
    <citation type="journal article" date="2013" name="Genome Biol.">
        <title>Draft genome of the mountain pine beetle, Dendroctonus ponderosae Hopkins, a major forest pest.</title>
        <authorList>
            <person name="Keeling C.I."/>
            <person name="Yuen M.M."/>
            <person name="Liao N.Y."/>
            <person name="Docking T.R."/>
            <person name="Chan S.K."/>
            <person name="Taylor G.A."/>
            <person name="Palmquist D.L."/>
            <person name="Jackman S.D."/>
            <person name="Nguyen A."/>
            <person name="Li M."/>
            <person name="Henderson H."/>
            <person name="Janes J.K."/>
            <person name="Zhao Y."/>
            <person name="Pandoh P."/>
            <person name="Moore R."/>
            <person name="Sperling F.A."/>
            <person name="Huber D.P."/>
            <person name="Birol I."/>
            <person name="Jones S.J."/>
            <person name="Bohlmann J."/>
        </authorList>
    </citation>
    <scope>NUCLEOTIDE SEQUENCE</scope>
</reference>
<feature type="repeat" description="TPR" evidence="8">
    <location>
        <begin position="318"/>
        <end position="351"/>
    </location>
</feature>
<dbReference type="KEGG" id="dpa:109542067"/>
<evidence type="ECO:0000313" key="10">
    <source>
        <dbReference type="Proteomes" id="UP000019118"/>
    </source>
</evidence>
<evidence type="ECO:0000313" key="9">
    <source>
        <dbReference type="EnsemblMetazoa" id="XP_019766679.1"/>
    </source>
</evidence>
<evidence type="ECO:0000256" key="6">
    <source>
        <dbReference type="ARBA" id="ARBA00022803"/>
    </source>
</evidence>
<sequence>MAFRPLTEGDCGQINPLTKLTSHITQDHAFAETHGQIFPNTSDQLVEQFLQETRAVPQSFRMDDLMREMNEIESQRAVVPPIPASAIKDQLHDDAWAQQYLQDGKTFQVSGNVEHNYDDIWNQIASQSQPQDLSFNIFTDAWKDLKSLEFDQFQNDNHETAQQSGMEMNDKKFVYSKFMKFMKNVEEDQLNLDDGKLTQDEAQAWTEEFLQSKETPGLNGAWDDACESNRVEQENRWDQLQKDIEKNMASDENTLHSWLEDFNVFYNTPHKEYEFNEENPMIDLPNPVERGKQLLEEGDFPSAVLCFEAAVAKQPENVEAWLLLGTTQAENEQDPSAIAALNKCLDLDPNNLTALMSAAVSLTNESYYNQACSMLINWLKNNPKYNDLVPANLNASRQVTSFLNQANQRQELYLKAAQRNPQNLDHEIQSGLGVLCNLTGEYEKAADCFRAALSVRPHDARLWNRLGATLANGSKSEEAVEAYHMALNLSPGFIRARYNVGITCINLRAYREAVEHFLTALNQQARGKDVLNTGAMSQMSNTIWSTLQMCVSLMDRADLRPLVKERNLQELNKIFNID</sequence>
<dbReference type="SMART" id="SM00028">
    <property type="entry name" value="TPR"/>
    <property type="match status" value="5"/>
</dbReference>
<dbReference type="GO" id="GO:0005052">
    <property type="term" value="F:peroxisome matrix targeting signal-1 binding"/>
    <property type="evidence" value="ECO:0007669"/>
    <property type="project" value="TreeGrafter"/>
</dbReference>
<evidence type="ECO:0000256" key="5">
    <source>
        <dbReference type="ARBA" id="ARBA00022737"/>
    </source>
</evidence>
<comment type="similarity">
    <text evidence="3">Belongs to the peroxisomal targeting signal receptor family.</text>
</comment>
<dbReference type="PANTHER" id="PTHR10130">
    <property type="entry name" value="PEROXISOMAL TARGETING SIGNAL 1 RECEPTOR PEX5"/>
    <property type="match status" value="1"/>
</dbReference>
<evidence type="ECO:0000256" key="2">
    <source>
        <dbReference type="ARBA" id="ARBA00004496"/>
    </source>
</evidence>
<feature type="repeat" description="TPR" evidence="8">
    <location>
        <begin position="460"/>
        <end position="493"/>
    </location>
</feature>
<evidence type="ECO:0008006" key="11">
    <source>
        <dbReference type="Google" id="ProtNLM"/>
    </source>
</evidence>
<proteinExistence type="inferred from homology"/>
<dbReference type="AlphaFoldDB" id="A0AAR5Q0A8"/>
<dbReference type="InterPro" id="IPR024111">
    <property type="entry name" value="PEX5/PEX5L"/>
</dbReference>
<dbReference type="GeneID" id="109542067"/>
<protein>
    <recommendedName>
        <fullName evidence="11">Peroxisomal targeting signal 1 receptor</fullName>
    </recommendedName>
</protein>
<comment type="subcellular location">
    <subcellularLocation>
        <location evidence="2">Cytoplasm</location>
    </subcellularLocation>
    <subcellularLocation>
        <location evidence="1">Peroxisome</location>
    </subcellularLocation>
</comment>
<dbReference type="GO" id="GO:0005829">
    <property type="term" value="C:cytosol"/>
    <property type="evidence" value="ECO:0007669"/>
    <property type="project" value="TreeGrafter"/>
</dbReference>
<feature type="repeat" description="TPR" evidence="8">
    <location>
        <begin position="426"/>
        <end position="459"/>
    </location>
</feature>
<keyword evidence="10" id="KW-1185">Reference proteome</keyword>
<evidence type="ECO:0000256" key="1">
    <source>
        <dbReference type="ARBA" id="ARBA00004275"/>
    </source>
</evidence>
<dbReference type="Proteomes" id="UP000019118">
    <property type="component" value="Unassembled WGS sequence"/>
</dbReference>
<reference evidence="9" key="2">
    <citation type="submission" date="2024-08" db="UniProtKB">
        <authorList>
            <consortium name="EnsemblMetazoa"/>
        </authorList>
    </citation>
    <scope>IDENTIFICATION</scope>
</reference>
<dbReference type="SUPFAM" id="SSF48452">
    <property type="entry name" value="TPR-like"/>
    <property type="match status" value="1"/>
</dbReference>
<keyword evidence="6 8" id="KW-0802">TPR repeat</keyword>
<keyword evidence="7" id="KW-0576">Peroxisome</keyword>
<evidence type="ECO:0000256" key="8">
    <source>
        <dbReference type="PROSITE-ProRule" id="PRU00339"/>
    </source>
</evidence>
<dbReference type="GO" id="GO:0016560">
    <property type="term" value="P:protein import into peroxisome matrix, docking"/>
    <property type="evidence" value="ECO:0007669"/>
    <property type="project" value="TreeGrafter"/>
</dbReference>